<keyword evidence="5 6" id="KW-0238">DNA-binding</keyword>
<keyword evidence="2" id="KW-0328">Glycosyltransferase</keyword>
<keyword evidence="3" id="KW-0808">Transferase</keyword>
<evidence type="ECO:0000313" key="8">
    <source>
        <dbReference type="EMBL" id="TGN22593.1"/>
    </source>
</evidence>
<dbReference type="AlphaFoldDB" id="A0A4Z1ATZ0"/>
<sequence>MDKSIIKKRHITRLCHFTRTNNLPFILGDGNDSHEGIIANSLITDKSFLKPTDELRIDGKKDYICTSVQYPNGLYFNTIRNREKEKLFSEWVILEIDPEIIDETTLFCSVNAATERGKLIKSGSEAFEGMFNSIVYGKKIKRIDGNQKKKHEEQRVKYERSMFTPDNIPTNIQAEVMIKHKIPKENIKGLIFHNQDKAEKEKLRLELCGIDLSEIKIKYCEPLFEGNSINKALQDGALPEEGVLI</sequence>
<protein>
    <submittedName>
        <fullName evidence="8">DUF4433 domain-containing protein</fullName>
    </submittedName>
</protein>
<comment type="caution">
    <text evidence="6">Lacks conserved residue(s) required for the propagation of feature annotation.</text>
</comment>
<evidence type="ECO:0000313" key="9">
    <source>
        <dbReference type="Proteomes" id="UP000297459"/>
    </source>
</evidence>
<evidence type="ECO:0000256" key="3">
    <source>
        <dbReference type="ARBA" id="ARBA00022679"/>
    </source>
</evidence>
<dbReference type="Proteomes" id="UP000297459">
    <property type="component" value="Unassembled WGS sequence"/>
</dbReference>
<dbReference type="GO" id="GO:0003677">
    <property type="term" value="F:DNA binding"/>
    <property type="evidence" value="ECO:0007669"/>
    <property type="project" value="UniProtKB-UniRule"/>
</dbReference>
<gene>
    <name evidence="8" type="ORF">E2558_11690</name>
</gene>
<evidence type="ECO:0000256" key="2">
    <source>
        <dbReference type="ARBA" id="ARBA00022676"/>
    </source>
</evidence>
<comment type="similarity">
    <text evidence="6">Belongs to the DarT ADP-ribosyltransferase family.</text>
</comment>
<feature type="domain" description="DarT" evidence="7">
    <location>
        <begin position="12"/>
        <end position="225"/>
    </location>
</feature>
<evidence type="ECO:0000256" key="4">
    <source>
        <dbReference type="ARBA" id="ARBA00022695"/>
    </source>
</evidence>
<evidence type="ECO:0000256" key="1">
    <source>
        <dbReference type="ARBA" id="ARBA00022649"/>
    </source>
</evidence>
<keyword evidence="1 6" id="KW-1277">Toxin-antitoxin system</keyword>
<proteinExistence type="inferred from homology"/>
<keyword evidence="4" id="KW-0548">Nucleotidyltransferase</keyword>
<evidence type="ECO:0000256" key="5">
    <source>
        <dbReference type="ARBA" id="ARBA00023125"/>
    </source>
</evidence>
<dbReference type="PROSITE" id="PS52018">
    <property type="entry name" value="DART"/>
    <property type="match status" value="1"/>
</dbReference>
<dbReference type="RefSeq" id="WP_126564563.1">
    <property type="nucleotide sequence ID" value="NZ_BMCY01000011.1"/>
</dbReference>
<dbReference type="GO" id="GO:0016779">
    <property type="term" value="F:nucleotidyltransferase activity"/>
    <property type="evidence" value="ECO:0007669"/>
    <property type="project" value="UniProtKB-KW"/>
</dbReference>
<evidence type="ECO:0000256" key="6">
    <source>
        <dbReference type="PROSITE-ProRule" id="PRU01362"/>
    </source>
</evidence>
<comment type="caution">
    <text evidence="8">The sequence shown here is derived from an EMBL/GenBank/DDBJ whole genome shotgun (WGS) entry which is preliminary data.</text>
</comment>
<reference evidence="8 9" key="1">
    <citation type="submission" date="2019-04" db="EMBL/GenBank/DDBJ databases">
        <title>Genomic characterization of Staphylococcus petrasii strains.</title>
        <authorList>
            <person name="Vrbovska V."/>
            <person name="Kovarovic V."/>
            <person name="Maslanova I."/>
            <person name="Indrakova A."/>
            <person name="Petras P."/>
            <person name="Sedo O."/>
            <person name="Svec P."/>
            <person name="Fisarova L."/>
            <person name="Sedlacek I."/>
            <person name="Doskar J."/>
            <person name="Pantucek R."/>
        </authorList>
    </citation>
    <scope>NUCLEOTIDE SEQUENCE [LARGE SCALE GENOMIC DNA]</scope>
    <source>
        <strain evidence="8 9">CCM 8529</strain>
    </source>
</reference>
<accession>A0A4Z1ATZ0</accession>
<dbReference type="GO" id="GO:0016757">
    <property type="term" value="F:glycosyltransferase activity"/>
    <property type="evidence" value="ECO:0007669"/>
    <property type="project" value="UniProtKB-KW"/>
</dbReference>
<dbReference type="Pfam" id="PF14487">
    <property type="entry name" value="DarT"/>
    <property type="match status" value="1"/>
</dbReference>
<dbReference type="EMBL" id="SRPJ01000011">
    <property type="protein sequence ID" value="TGN22593.1"/>
    <property type="molecule type" value="Genomic_DNA"/>
</dbReference>
<keyword evidence="9" id="KW-1185">Reference proteome</keyword>
<evidence type="ECO:0000259" key="7">
    <source>
        <dbReference type="PROSITE" id="PS52018"/>
    </source>
</evidence>
<organism evidence="8 9">
    <name type="scientific">Staphylococcus pragensis</name>
    <dbReference type="NCBI Taxonomy" id="1611836"/>
    <lineage>
        <taxon>Bacteria</taxon>
        <taxon>Bacillati</taxon>
        <taxon>Bacillota</taxon>
        <taxon>Bacilli</taxon>
        <taxon>Bacillales</taxon>
        <taxon>Staphylococcaceae</taxon>
        <taxon>Staphylococcus</taxon>
    </lineage>
</organism>
<dbReference type="InterPro" id="IPR029494">
    <property type="entry name" value="DarT"/>
</dbReference>
<name>A0A4Z1ATZ0_9STAP</name>